<accession>A0A6A6WLV7</accession>
<keyword evidence="3" id="KW-1185">Reference proteome</keyword>
<feature type="region of interest" description="Disordered" evidence="1">
    <location>
        <begin position="150"/>
        <end position="205"/>
    </location>
</feature>
<dbReference type="PANTHER" id="PTHR14614:SF109">
    <property type="entry name" value="RIBOSOMAL LYSINE N-METHYLTRANSFERASE 5"/>
    <property type="match status" value="1"/>
</dbReference>
<dbReference type="SUPFAM" id="SSF53335">
    <property type="entry name" value="S-adenosyl-L-methionine-dependent methyltransferases"/>
    <property type="match status" value="1"/>
</dbReference>
<protein>
    <submittedName>
        <fullName evidence="2">Uncharacterized protein</fullName>
    </submittedName>
</protein>
<dbReference type="GO" id="GO:0008757">
    <property type="term" value="F:S-adenosylmethionine-dependent methyltransferase activity"/>
    <property type="evidence" value="ECO:0007669"/>
    <property type="project" value="UniProtKB-ARBA"/>
</dbReference>
<feature type="compositionally biased region" description="Basic residues" evidence="1">
    <location>
        <begin position="155"/>
        <end position="166"/>
    </location>
</feature>
<gene>
    <name evidence="2" type="ORF">EJ05DRAFT_534547</name>
</gene>
<evidence type="ECO:0000313" key="2">
    <source>
        <dbReference type="EMBL" id="KAF2763142.1"/>
    </source>
</evidence>
<dbReference type="GO" id="GO:0005829">
    <property type="term" value="C:cytosol"/>
    <property type="evidence" value="ECO:0007669"/>
    <property type="project" value="TreeGrafter"/>
</dbReference>
<dbReference type="GO" id="GO:0032991">
    <property type="term" value="C:protein-containing complex"/>
    <property type="evidence" value="ECO:0007669"/>
    <property type="project" value="TreeGrafter"/>
</dbReference>
<dbReference type="GeneID" id="54490245"/>
<sequence>MKAILSNILGAPVADAEEESFLLFAQPIPSRSLGFIDPKAPSLTITIDNTDLQIAQSPSLLTSNLPGGTTGAVLWSITPLLASWLVHPRNPLFAALVTSTSTVLELGAGISGLLALTLGARVGRYVATDQAYALRLLRANVVANVSANRVDGRGKGRGKGKPRSKGAKGSGKGKGGSSSSKGGNGKGAEKDEEDEEEGETGNVHIVPLDWETTDVGSLVHGVLGLQTGVDVVVACDCVYNDALVEPFVRACVEVCRCRDARQDAHEDMQNEEEEEEQKQTVCIVAQQLRSAEVFEAWLGRFMRDFEVWRVQDDWGGVEGWGLGEGSGFVVHVGVLRG</sequence>
<dbReference type="RefSeq" id="XP_033605593.1">
    <property type="nucleotide sequence ID" value="XM_033749191.1"/>
</dbReference>
<dbReference type="OrthoDB" id="2529286at2759"/>
<evidence type="ECO:0000256" key="1">
    <source>
        <dbReference type="SAM" id="MobiDB-lite"/>
    </source>
</evidence>
<organism evidence="2 3">
    <name type="scientific">Pseudovirgaria hyperparasitica</name>
    <dbReference type="NCBI Taxonomy" id="470096"/>
    <lineage>
        <taxon>Eukaryota</taxon>
        <taxon>Fungi</taxon>
        <taxon>Dikarya</taxon>
        <taxon>Ascomycota</taxon>
        <taxon>Pezizomycotina</taxon>
        <taxon>Dothideomycetes</taxon>
        <taxon>Dothideomycetes incertae sedis</taxon>
        <taxon>Acrospermales</taxon>
        <taxon>Acrospermaceae</taxon>
        <taxon>Pseudovirgaria</taxon>
    </lineage>
</organism>
<proteinExistence type="predicted"/>
<dbReference type="InterPro" id="IPR029063">
    <property type="entry name" value="SAM-dependent_MTases_sf"/>
</dbReference>
<feature type="compositionally biased region" description="Acidic residues" evidence="1">
    <location>
        <begin position="190"/>
        <end position="199"/>
    </location>
</feature>
<dbReference type="EMBL" id="ML996565">
    <property type="protein sequence ID" value="KAF2763142.1"/>
    <property type="molecule type" value="Genomic_DNA"/>
</dbReference>
<dbReference type="InterPro" id="IPR019410">
    <property type="entry name" value="Methyltransf_16"/>
</dbReference>
<reference evidence="2" key="1">
    <citation type="journal article" date="2020" name="Stud. Mycol.">
        <title>101 Dothideomycetes genomes: a test case for predicting lifestyles and emergence of pathogens.</title>
        <authorList>
            <person name="Haridas S."/>
            <person name="Albert R."/>
            <person name="Binder M."/>
            <person name="Bloem J."/>
            <person name="Labutti K."/>
            <person name="Salamov A."/>
            <person name="Andreopoulos B."/>
            <person name="Baker S."/>
            <person name="Barry K."/>
            <person name="Bills G."/>
            <person name="Bluhm B."/>
            <person name="Cannon C."/>
            <person name="Castanera R."/>
            <person name="Culley D."/>
            <person name="Daum C."/>
            <person name="Ezra D."/>
            <person name="Gonzalez J."/>
            <person name="Henrissat B."/>
            <person name="Kuo A."/>
            <person name="Liang C."/>
            <person name="Lipzen A."/>
            <person name="Lutzoni F."/>
            <person name="Magnuson J."/>
            <person name="Mondo S."/>
            <person name="Nolan M."/>
            <person name="Ohm R."/>
            <person name="Pangilinan J."/>
            <person name="Park H.-J."/>
            <person name="Ramirez L."/>
            <person name="Alfaro M."/>
            <person name="Sun H."/>
            <person name="Tritt A."/>
            <person name="Yoshinaga Y."/>
            <person name="Zwiers L.-H."/>
            <person name="Turgeon B."/>
            <person name="Goodwin S."/>
            <person name="Spatafora J."/>
            <person name="Crous P."/>
            <person name="Grigoriev I."/>
        </authorList>
    </citation>
    <scope>NUCLEOTIDE SEQUENCE</scope>
    <source>
        <strain evidence="2">CBS 121739</strain>
    </source>
</reference>
<name>A0A6A6WLV7_9PEZI</name>
<dbReference type="AlphaFoldDB" id="A0A6A6WLV7"/>
<dbReference type="PANTHER" id="PTHR14614">
    <property type="entry name" value="HEPATOCELLULAR CARCINOMA-ASSOCIATED ANTIGEN"/>
    <property type="match status" value="1"/>
</dbReference>
<evidence type="ECO:0000313" key="3">
    <source>
        <dbReference type="Proteomes" id="UP000799437"/>
    </source>
</evidence>
<dbReference type="Proteomes" id="UP000799437">
    <property type="component" value="Unassembled WGS sequence"/>
</dbReference>
<dbReference type="Gene3D" id="3.40.50.150">
    <property type="entry name" value="Vaccinia Virus protein VP39"/>
    <property type="match status" value="1"/>
</dbReference>
<feature type="compositionally biased region" description="Gly residues" evidence="1">
    <location>
        <begin position="168"/>
        <end position="186"/>
    </location>
</feature>